<dbReference type="InterPro" id="IPR006439">
    <property type="entry name" value="HAD-SF_hydro_IA"/>
</dbReference>
<dbReference type="RefSeq" id="WP_344804899.1">
    <property type="nucleotide sequence ID" value="NZ_BAABAB010000016.1"/>
</dbReference>
<dbReference type="PANTHER" id="PTHR43434:SF1">
    <property type="entry name" value="PHOSPHOGLYCOLATE PHOSPHATASE"/>
    <property type="match status" value="1"/>
</dbReference>
<dbReference type="InterPro" id="IPR050155">
    <property type="entry name" value="HAD-like_hydrolase_sf"/>
</dbReference>
<sequence>MNTAPTACTGPPVRAIALDFDGVICDGSTECAVTTWNAWTGRSVPAGPAGAVPASFLDRFLSLRGYARQLGHFVVPLLGPSAPIDDQAAFDACFAAIPAERVDRFVAAAERYRATARRLDPQRWLAQHRVHAPALETLRALPLSYVVTAKDVQSVIEILAAYGLELEPDRIYGGLRDKLDALADVARRSALPAEAVLFVDDSVANVVAARAAGFDARWATWGFHTPDQLRTADALGLPRLALADLDDELGLVPAGR</sequence>
<evidence type="ECO:0000313" key="1">
    <source>
        <dbReference type="EMBL" id="GAA3621518.1"/>
    </source>
</evidence>
<comment type="caution">
    <text evidence="1">The sequence shown here is derived from an EMBL/GenBank/DDBJ whole genome shotgun (WGS) entry which is preliminary data.</text>
</comment>
<dbReference type="SUPFAM" id="SSF56784">
    <property type="entry name" value="HAD-like"/>
    <property type="match status" value="1"/>
</dbReference>
<organism evidence="1 2">
    <name type="scientific">Microlunatus ginsengisoli</name>
    <dbReference type="NCBI Taxonomy" id="363863"/>
    <lineage>
        <taxon>Bacteria</taxon>
        <taxon>Bacillati</taxon>
        <taxon>Actinomycetota</taxon>
        <taxon>Actinomycetes</taxon>
        <taxon>Propionibacteriales</taxon>
        <taxon>Propionibacteriaceae</taxon>
        <taxon>Microlunatus</taxon>
    </lineage>
</organism>
<keyword evidence="2" id="KW-1185">Reference proteome</keyword>
<dbReference type="PANTHER" id="PTHR43434">
    <property type="entry name" value="PHOSPHOGLYCOLATE PHOSPHATASE"/>
    <property type="match status" value="1"/>
</dbReference>
<evidence type="ECO:0000313" key="2">
    <source>
        <dbReference type="Proteomes" id="UP001501490"/>
    </source>
</evidence>
<proteinExistence type="predicted"/>
<dbReference type="Gene3D" id="3.40.50.1000">
    <property type="entry name" value="HAD superfamily/HAD-like"/>
    <property type="match status" value="1"/>
</dbReference>
<dbReference type="Pfam" id="PF00702">
    <property type="entry name" value="Hydrolase"/>
    <property type="match status" value="1"/>
</dbReference>
<dbReference type="InterPro" id="IPR023214">
    <property type="entry name" value="HAD_sf"/>
</dbReference>
<dbReference type="GO" id="GO:0016787">
    <property type="term" value="F:hydrolase activity"/>
    <property type="evidence" value="ECO:0007669"/>
    <property type="project" value="UniProtKB-KW"/>
</dbReference>
<dbReference type="EMBL" id="BAABAB010000016">
    <property type="protein sequence ID" value="GAA3621518.1"/>
    <property type="molecule type" value="Genomic_DNA"/>
</dbReference>
<gene>
    <name evidence="1" type="ORF">GCM10022236_24840</name>
</gene>
<protein>
    <submittedName>
        <fullName evidence="1">HAD family hydrolase</fullName>
    </submittedName>
</protein>
<dbReference type="InterPro" id="IPR036412">
    <property type="entry name" value="HAD-like_sf"/>
</dbReference>
<keyword evidence="1" id="KW-0378">Hydrolase</keyword>
<dbReference type="Proteomes" id="UP001501490">
    <property type="component" value="Unassembled WGS sequence"/>
</dbReference>
<dbReference type="NCBIfam" id="TIGR01509">
    <property type="entry name" value="HAD-SF-IA-v3"/>
    <property type="match status" value="1"/>
</dbReference>
<accession>A0ABP6ZY19</accession>
<name>A0ABP6ZY19_9ACTN</name>
<reference evidence="2" key="1">
    <citation type="journal article" date="2019" name="Int. J. Syst. Evol. Microbiol.">
        <title>The Global Catalogue of Microorganisms (GCM) 10K type strain sequencing project: providing services to taxonomists for standard genome sequencing and annotation.</title>
        <authorList>
            <consortium name="The Broad Institute Genomics Platform"/>
            <consortium name="The Broad Institute Genome Sequencing Center for Infectious Disease"/>
            <person name="Wu L."/>
            <person name="Ma J."/>
        </authorList>
    </citation>
    <scope>NUCLEOTIDE SEQUENCE [LARGE SCALE GENOMIC DNA]</scope>
    <source>
        <strain evidence="2">JCM 16929</strain>
    </source>
</reference>